<evidence type="ECO:0000256" key="1">
    <source>
        <dbReference type="ARBA" id="ARBA00006272"/>
    </source>
</evidence>
<evidence type="ECO:0000256" key="4">
    <source>
        <dbReference type="ARBA" id="ARBA00022723"/>
    </source>
</evidence>
<sequence>MASIHETMQLIKELVSIPSPTGNTYQIIDYIHQLLKEQGIETKINHKGGLIATIPGRDESRHRLLTAHVDTLGAMVKEIKADGRLKIDVIGGFRYNSIEGEYCRIETSSGKSYTGTILMHQTSVHVYKDAGKAERSQNNMEVRIDEPVRSEKDTRALGIDVGDFISFDPRVEITPSGFIKSRHLDDKASVALLLQLIRQIKREGISLPYTTHFLISNNEEIGYGGNSNIPPETVEYLAVDMGAIGDGQSTDEYSVSICAKDSSGPYHYGFRKRLVELCEKHGIEYKLDIYPYYGSDASAAIKAGHDIIHGLIGPGIDASHAFERTHQTSLEHTAQLLYRYIQSDMV</sequence>
<dbReference type="GO" id="GO:0004177">
    <property type="term" value="F:aminopeptidase activity"/>
    <property type="evidence" value="ECO:0007669"/>
    <property type="project" value="UniProtKB-KW"/>
</dbReference>
<keyword evidence="5 7" id="KW-0378">Hydrolase</keyword>
<reference evidence="7 8" key="1">
    <citation type="submission" date="2017-06" db="EMBL/GenBank/DDBJ databases">
        <title>Genome sequence of Bacillus sonorensis strain SRCM101395.</title>
        <authorList>
            <person name="Cho S.H."/>
        </authorList>
    </citation>
    <scope>NUCLEOTIDE SEQUENCE [LARGE SCALE GENOMIC DNA]</scope>
    <source>
        <strain evidence="7 8">SRCM101395</strain>
    </source>
</reference>
<dbReference type="SUPFAM" id="SSF53187">
    <property type="entry name" value="Zn-dependent exopeptidases"/>
    <property type="match status" value="1"/>
</dbReference>
<evidence type="ECO:0000256" key="6">
    <source>
        <dbReference type="PIRNR" id="PIRNR001123"/>
    </source>
</evidence>
<dbReference type="RefSeq" id="WP_006636705.1">
    <property type="nucleotide sequence ID" value="NZ_BORD01000002.1"/>
</dbReference>
<dbReference type="Proteomes" id="UP000196877">
    <property type="component" value="Chromosome"/>
</dbReference>
<dbReference type="PIRSF" id="PIRSF001123">
    <property type="entry name" value="PepA_GA"/>
    <property type="match status" value="1"/>
</dbReference>
<dbReference type="Pfam" id="PF05343">
    <property type="entry name" value="Peptidase_M42"/>
    <property type="match status" value="1"/>
</dbReference>
<accession>A0ABM6LLH5</accession>
<name>A0ABM6LLH5_9BACI</name>
<evidence type="ECO:0000256" key="2">
    <source>
        <dbReference type="ARBA" id="ARBA00022438"/>
    </source>
</evidence>
<evidence type="ECO:0000256" key="5">
    <source>
        <dbReference type="ARBA" id="ARBA00022801"/>
    </source>
</evidence>
<keyword evidence="3" id="KW-0645">Protease</keyword>
<keyword evidence="8" id="KW-1185">Reference proteome</keyword>
<dbReference type="SUPFAM" id="SSF101821">
    <property type="entry name" value="Aminopeptidase/glucanase lid domain"/>
    <property type="match status" value="1"/>
</dbReference>
<keyword evidence="2 7" id="KW-0031">Aminopeptidase</keyword>
<dbReference type="GeneID" id="92852316"/>
<organism evidence="7 8">
    <name type="scientific">Bacillus sonorensis</name>
    <dbReference type="NCBI Taxonomy" id="119858"/>
    <lineage>
        <taxon>Bacteria</taxon>
        <taxon>Bacillati</taxon>
        <taxon>Bacillota</taxon>
        <taxon>Bacilli</taxon>
        <taxon>Bacillales</taxon>
        <taxon>Bacillaceae</taxon>
        <taxon>Bacillus</taxon>
    </lineage>
</organism>
<dbReference type="PANTHER" id="PTHR32481:SF7">
    <property type="entry name" value="AMINOPEPTIDASE YHFE-RELATED"/>
    <property type="match status" value="1"/>
</dbReference>
<keyword evidence="4" id="KW-0479">Metal-binding</keyword>
<protein>
    <submittedName>
        <fullName evidence="7">Aminopeptidase YhfE</fullName>
        <ecNumber evidence="7">3.4.11.-</ecNumber>
    </submittedName>
</protein>
<dbReference type="EMBL" id="CP021920">
    <property type="protein sequence ID" value="ASB90242.1"/>
    <property type="molecule type" value="Genomic_DNA"/>
</dbReference>
<dbReference type="InterPro" id="IPR051464">
    <property type="entry name" value="Peptidase_M42_aminopept"/>
</dbReference>
<evidence type="ECO:0000313" key="7">
    <source>
        <dbReference type="EMBL" id="ASB90242.1"/>
    </source>
</evidence>
<dbReference type="Gene3D" id="3.40.630.10">
    <property type="entry name" value="Zn peptidases"/>
    <property type="match status" value="1"/>
</dbReference>
<dbReference type="InterPro" id="IPR023367">
    <property type="entry name" value="Peptidase_M42_dom2"/>
</dbReference>
<dbReference type="InterPro" id="IPR008007">
    <property type="entry name" value="Peptidase_M42"/>
</dbReference>
<dbReference type="CDD" id="cd05657">
    <property type="entry name" value="M42_glucanase_like"/>
    <property type="match status" value="1"/>
</dbReference>
<evidence type="ECO:0000256" key="3">
    <source>
        <dbReference type="ARBA" id="ARBA00022670"/>
    </source>
</evidence>
<gene>
    <name evidence="7" type="ORF">S101395_03736</name>
</gene>
<dbReference type="Gene3D" id="2.40.30.40">
    <property type="entry name" value="Peptidase M42, domain 2"/>
    <property type="match status" value="1"/>
</dbReference>
<comment type="similarity">
    <text evidence="1 6">Belongs to the peptidase M42 family.</text>
</comment>
<proteinExistence type="inferred from homology"/>
<dbReference type="PANTHER" id="PTHR32481">
    <property type="entry name" value="AMINOPEPTIDASE"/>
    <property type="match status" value="1"/>
</dbReference>
<evidence type="ECO:0000313" key="8">
    <source>
        <dbReference type="Proteomes" id="UP000196877"/>
    </source>
</evidence>
<dbReference type="EC" id="3.4.11.-" evidence="7"/>